<accession>A0A4P9ZUW3</accession>
<dbReference type="EMBL" id="ML002501">
    <property type="protein sequence ID" value="RKP37396.1"/>
    <property type="molecule type" value="Genomic_DNA"/>
</dbReference>
<dbReference type="Proteomes" id="UP000268162">
    <property type="component" value="Unassembled WGS sequence"/>
</dbReference>
<dbReference type="AlphaFoldDB" id="A0A4P9ZUW3"/>
<gene>
    <name evidence="2" type="ORF">BJ085DRAFT_39810</name>
</gene>
<protein>
    <submittedName>
        <fullName evidence="2">Uncharacterized protein</fullName>
    </submittedName>
</protein>
<feature type="compositionally biased region" description="Basic and acidic residues" evidence="1">
    <location>
        <begin position="10"/>
        <end position="32"/>
    </location>
</feature>
<organism evidence="2 3">
    <name type="scientific">Dimargaris cristalligena</name>
    <dbReference type="NCBI Taxonomy" id="215637"/>
    <lineage>
        <taxon>Eukaryota</taxon>
        <taxon>Fungi</taxon>
        <taxon>Fungi incertae sedis</taxon>
        <taxon>Zoopagomycota</taxon>
        <taxon>Kickxellomycotina</taxon>
        <taxon>Dimargaritomycetes</taxon>
        <taxon>Dimargaritales</taxon>
        <taxon>Dimargaritaceae</taxon>
        <taxon>Dimargaris</taxon>
    </lineage>
</organism>
<evidence type="ECO:0000256" key="1">
    <source>
        <dbReference type="SAM" id="MobiDB-lite"/>
    </source>
</evidence>
<evidence type="ECO:0000313" key="3">
    <source>
        <dbReference type="Proteomes" id="UP000268162"/>
    </source>
</evidence>
<feature type="compositionally biased region" description="Low complexity" evidence="1">
    <location>
        <begin position="48"/>
        <end position="69"/>
    </location>
</feature>
<keyword evidence="3" id="KW-1185">Reference proteome</keyword>
<sequence length="226" mass="23823">MADSKNLSTPRKDEYYSRSHSPDRDCLVDNRVDPPVLCPRSKATTPESAPTSKPAKPAKSSKAAKPAPTDKLAKAAKLHPASKAAQAAIFGPNAGSKDPDAAQQPPAKKKQRTFKPPCTKKMGLKPPSIIPLTTPAAKTTQPPSSARQEPPKPSPSPQMSIPPQLASSTPASRPVCPKGPIRNELIDFLSGLAPAGPSLPSVFLYPDPFGLDYGPVCKLVRNSLNG</sequence>
<feature type="compositionally biased region" description="Polar residues" evidence="1">
    <location>
        <begin position="136"/>
        <end position="147"/>
    </location>
</feature>
<name>A0A4P9ZUW3_9FUNG</name>
<evidence type="ECO:0000313" key="2">
    <source>
        <dbReference type="EMBL" id="RKP37396.1"/>
    </source>
</evidence>
<feature type="region of interest" description="Disordered" evidence="1">
    <location>
        <begin position="1"/>
        <end position="178"/>
    </location>
</feature>
<reference evidence="3" key="1">
    <citation type="journal article" date="2018" name="Nat. Microbiol.">
        <title>Leveraging single-cell genomics to expand the fungal tree of life.</title>
        <authorList>
            <person name="Ahrendt S.R."/>
            <person name="Quandt C.A."/>
            <person name="Ciobanu D."/>
            <person name="Clum A."/>
            <person name="Salamov A."/>
            <person name="Andreopoulos B."/>
            <person name="Cheng J.F."/>
            <person name="Woyke T."/>
            <person name="Pelin A."/>
            <person name="Henrissat B."/>
            <person name="Reynolds N.K."/>
            <person name="Benny G.L."/>
            <person name="Smith M.E."/>
            <person name="James T.Y."/>
            <person name="Grigoriev I.V."/>
        </authorList>
    </citation>
    <scope>NUCLEOTIDE SEQUENCE [LARGE SCALE GENOMIC DNA]</scope>
    <source>
        <strain evidence="3">RSA 468</strain>
    </source>
</reference>
<proteinExistence type="predicted"/>